<dbReference type="Gene3D" id="3.40.309.10">
    <property type="entry name" value="Aldehyde Dehydrogenase, Chain A, domain 2"/>
    <property type="match status" value="1"/>
</dbReference>
<dbReference type="InterPro" id="IPR016161">
    <property type="entry name" value="Ald_DH/histidinol_DH"/>
</dbReference>
<dbReference type="InterPro" id="IPR029510">
    <property type="entry name" value="Ald_DH_CS_GLU"/>
</dbReference>
<name>A0A1U7M3M7_TISCR</name>
<evidence type="ECO:0000256" key="3">
    <source>
        <dbReference type="ARBA" id="ARBA00023027"/>
    </source>
</evidence>
<dbReference type="Proteomes" id="UP000186112">
    <property type="component" value="Unassembled WGS sequence"/>
</dbReference>
<dbReference type="PROSITE" id="PS00687">
    <property type="entry name" value="ALDEHYDE_DEHYDR_GLU"/>
    <property type="match status" value="1"/>
</dbReference>
<evidence type="ECO:0000256" key="2">
    <source>
        <dbReference type="ARBA" id="ARBA00023002"/>
    </source>
</evidence>
<dbReference type="CDD" id="cd07136">
    <property type="entry name" value="ALDH_YwdH-P39616"/>
    <property type="match status" value="1"/>
</dbReference>
<dbReference type="InterPro" id="IPR015590">
    <property type="entry name" value="Aldehyde_DH_dom"/>
</dbReference>
<dbReference type="RefSeq" id="WP_075727739.1">
    <property type="nucleotide sequence ID" value="NZ_LTDM01000053.1"/>
</dbReference>
<gene>
    <name evidence="9" type="primary">mdlD</name>
    <name evidence="9" type="ORF">TICRE_20590</name>
</gene>
<sequence>MSNVKEVLDKQRLFYETGKTKEMNYRIENLKLLYKAIQKYENEIMEALKLDLNKAFFEGYATEIGMVLEEISFMLKYMEGLLRVKKVRTPLAQFPSVSKIYKEPYGNVLIIAPWNYPFLLSISPLVGAIACGNCAIVKPSNAARATSSLIKKIIANTFDEAYITVIEGGREANQSLLDNKFDFIFFTGSKHVGKIVMEKAAQNLTPVALELGGKSPCIIDKTAGIKMAGKRIIWGKGINAGQTCVAPDYLLVHKDIKVELINELKKNSEVLFGSRPEENLEFPKIINKKHFNRLNGLIETGEIIYGGKANAKTNQIGLTLMDNVGWDDPIMQEEIFGPILPIIVYEDLNEIISLINRRPKPLALYLFTKSKEIERKIIEEVSYGGGCINDTIVHLATSYMGFGGVGESGMGSYHGKASIDTFSHSKSVLKKSNFIDIPVRYPPYGKKLNLLKKIMK</sequence>
<dbReference type="GO" id="GO:0004029">
    <property type="term" value="F:aldehyde dehydrogenase (NAD+) activity"/>
    <property type="evidence" value="ECO:0007669"/>
    <property type="project" value="TreeGrafter"/>
</dbReference>
<evidence type="ECO:0000256" key="1">
    <source>
        <dbReference type="ARBA" id="ARBA00009986"/>
    </source>
</evidence>
<dbReference type="Pfam" id="PF00171">
    <property type="entry name" value="Aldedh"/>
    <property type="match status" value="1"/>
</dbReference>
<dbReference type="AlphaFoldDB" id="A0A1U7M3M7"/>
<feature type="domain" description="Aldehyde dehydrogenase" evidence="8">
    <location>
        <begin position="19"/>
        <end position="428"/>
    </location>
</feature>
<dbReference type="FunFam" id="3.40.309.10:FF:000003">
    <property type="entry name" value="Aldehyde dehydrogenase"/>
    <property type="match status" value="1"/>
</dbReference>
<comment type="caution">
    <text evidence="9">The sequence shown here is derived from an EMBL/GenBank/DDBJ whole genome shotgun (WGS) entry which is preliminary data.</text>
</comment>
<evidence type="ECO:0000256" key="5">
    <source>
        <dbReference type="PIRSR" id="PIRSR036492-1"/>
    </source>
</evidence>
<dbReference type="PANTHER" id="PTHR43570:SF16">
    <property type="entry name" value="ALDEHYDE DEHYDROGENASE TYPE III, ISOFORM Q"/>
    <property type="match status" value="1"/>
</dbReference>
<protein>
    <recommendedName>
        <fullName evidence="4">Aldehyde dehydrogenase</fullName>
    </recommendedName>
</protein>
<dbReference type="PANTHER" id="PTHR43570">
    <property type="entry name" value="ALDEHYDE DEHYDROGENASE"/>
    <property type="match status" value="1"/>
</dbReference>
<dbReference type="InterPro" id="IPR016162">
    <property type="entry name" value="Ald_DH_N"/>
</dbReference>
<evidence type="ECO:0000313" key="9">
    <source>
        <dbReference type="EMBL" id="OLS01917.1"/>
    </source>
</evidence>
<dbReference type="SUPFAM" id="SSF53720">
    <property type="entry name" value="ALDH-like"/>
    <property type="match status" value="1"/>
</dbReference>
<accession>A0A1U7M3M7</accession>
<evidence type="ECO:0000259" key="8">
    <source>
        <dbReference type="Pfam" id="PF00171"/>
    </source>
</evidence>
<feature type="active site" evidence="5 6">
    <location>
        <position position="210"/>
    </location>
</feature>
<dbReference type="InterPro" id="IPR016163">
    <property type="entry name" value="Ald_DH_C"/>
</dbReference>
<feature type="active site" evidence="5">
    <location>
        <position position="244"/>
    </location>
</feature>
<evidence type="ECO:0000256" key="7">
    <source>
        <dbReference type="RuleBase" id="RU003345"/>
    </source>
</evidence>
<organism evidence="9 10">
    <name type="scientific">Tissierella creatinophila DSM 6911</name>
    <dbReference type="NCBI Taxonomy" id="1123403"/>
    <lineage>
        <taxon>Bacteria</taxon>
        <taxon>Bacillati</taxon>
        <taxon>Bacillota</taxon>
        <taxon>Tissierellia</taxon>
        <taxon>Tissierellales</taxon>
        <taxon>Tissierellaceae</taxon>
        <taxon>Tissierella</taxon>
    </lineage>
</organism>
<dbReference type="FunFam" id="3.40.605.10:FF:000004">
    <property type="entry name" value="Aldehyde dehydrogenase"/>
    <property type="match status" value="1"/>
</dbReference>
<evidence type="ECO:0000313" key="10">
    <source>
        <dbReference type="Proteomes" id="UP000186112"/>
    </source>
</evidence>
<proteinExistence type="inferred from homology"/>
<dbReference type="GO" id="GO:0005737">
    <property type="term" value="C:cytoplasm"/>
    <property type="evidence" value="ECO:0007669"/>
    <property type="project" value="TreeGrafter"/>
</dbReference>
<dbReference type="InterPro" id="IPR012394">
    <property type="entry name" value="Aldehyde_DH_NAD(P)"/>
</dbReference>
<dbReference type="OrthoDB" id="9762913at2"/>
<dbReference type="GO" id="GO:0006081">
    <property type="term" value="P:aldehyde metabolic process"/>
    <property type="evidence" value="ECO:0007669"/>
    <property type="project" value="InterPro"/>
</dbReference>
<evidence type="ECO:0000256" key="4">
    <source>
        <dbReference type="PIRNR" id="PIRNR036492"/>
    </source>
</evidence>
<evidence type="ECO:0000256" key="6">
    <source>
        <dbReference type="PROSITE-ProRule" id="PRU10007"/>
    </source>
</evidence>
<dbReference type="PIRSF" id="PIRSF036492">
    <property type="entry name" value="ALDH"/>
    <property type="match status" value="1"/>
</dbReference>
<comment type="similarity">
    <text evidence="1 4 7">Belongs to the aldehyde dehydrogenase family.</text>
</comment>
<reference evidence="9 10" key="1">
    <citation type="submission" date="2016-02" db="EMBL/GenBank/DDBJ databases">
        <title>Genome sequence of Tissierella creatinophila DSM 6911.</title>
        <authorList>
            <person name="Poehlein A."/>
            <person name="Daniel R."/>
        </authorList>
    </citation>
    <scope>NUCLEOTIDE SEQUENCE [LARGE SCALE GENOMIC DNA]</scope>
    <source>
        <strain evidence="9 10">DSM 6911</strain>
    </source>
</reference>
<dbReference type="EMBL" id="LTDM01000053">
    <property type="protein sequence ID" value="OLS01917.1"/>
    <property type="molecule type" value="Genomic_DNA"/>
</dbReference>
<keyword evidence="2 4" id="KW-0560">Oxidoreductase</keyword>
<keyword evidence="10" id="KW-1185">Reference proteome</keyword>
<dbReference type="Gene3D" id="3.40.605.10">
    <property type="entry name" value="Aldehyde Dehydrogenase, Chain A, domain 1"/>
    <property type="match status" value="1"/>
</dbReference>
<keyword evidence="3" id="KW-0520">NAD</keyword>